<reference evidence="1 2" key="1">
    <citation type="submission" date="2024-08" db="EMBL/GenBank/DDBJ databases">
        <title>Gnathostoma spinigerum genome.</title>
        <authorList>
            <person name="Gonzalez-Bertolin B."/>
            <person name="Monzon S."/>
            <person name="Zaballos A."/>
            <person name="Jimenez P."/>
            <person name="Dekumyoy P."/>
            <person name="Varona S."/>
            <person name="Cuesta I."/>
            <person name="Sumanam S."/>
            <person name="Adisakwattana P."/>
            <person name="Gasser R.B."/>
            <person name="Hernandez-Gonzalez A."/>
            <person name="Young N.D."/>
            <person name="Perteguer M.J."/>
        </authorList>
    </citation>
    <scope>NUCLEOTIDE SEQUENCE [LARGE SCALE GENOMIC DNA]</scope>
    <source>
        <strain evidence="1">AL3</strain>
        <tissue evidence="1">Liver</tissue>
    </source>
</reference>
<evidence type="ECO:0000313" key="2">
    <source>
        <dbReference type="Proteomes" id="UP001608902"/>
    </source>
</evidence>
<proteinExistence type="predicted"/>
<dbReference type="AlphaFoldDB" id="A0ABD6EM73"/>
<accession>A0ABD6EM73</accession>
<keyword evidence="2" id="KW-1185">Reference proteome</keyword>
<name>A0ABD6EM73_9BILA</name>
<dbReference type="EMBL" id="JBGFUD010006250">
    <property type="protein sequence ID" value="MFH4980886.1"/>
    <property type="molecule type" value="Genomic_DNA"/>
</dbReference>
<protein>
    <submittedName>
        <fullName evidence="1">Uncharacterized protein</fullName>
    </submittedName>
</protein>
<gene>
    <name evidence="1" type="ORF">AB6A40_007595</name>
</gene>
<organism evidence="1 2">
    <name type="scientific">Gnathostoma spinigerum</name>
    <dbReference type="NCBI Taxonomy" id="75299"/>
    <lineage>
        <taxon>Eukaryota</taxon>
        <taxon>Metazoa</taxon>
        <taxon>Ecdysozoa</taxon>
        <taxon>Nematoda</taxon>
        <taxon>Chromadorea</taxon>
        <taxon>Rhabditida</taxon>
        <taxon>Spirurina</taxon>
        <taxon>Gnathostomatomorpha</taxon>
        <taxon>Gnathostomatoidea</taxon>
        <taxon>Gnathostomatidae</taxon>
        <taxon>Gnathostoma</taxon>
    </lineage>
</organism>
<feature type="non-terminal residue" evidence="1">
    <location>
        <position position="51"/>
    </location>
</feature>
<evidence type="ECO:0000313" key="1">
    <source>
        <dbReference type="EMBL" id="MFH4980886.1"/>
    </source>
</evidence>
<sequence>MKIRRQKTSVPSQNVFRYIPFTEQISKVSADVLNWKLASRNVVLENTTYFH</sequence>
<comment type="caution">
    <text evidence="1">The sequence shown here is derived from an EMBL/GenBank/DDBJ whole genome shotgun (WGS) entry which is preliminary data.</text>
</comment>
<dbReference type="Proteomes" id="UP001608902">
    <property type="component" value="Unassembled WGS sequence"/>
</dbReference>